<accession>A0A4Y2HQE7</accession>
<dbReference type="Proteomes" id="UP000499080">
    <property type="component" value="Unassembled WGS sequence"/>
</dbReference>
<dbReference type="EMBL" id="BGPR01002090">
    <property type="protein sequence ID" value="GBM67565.1"/>
    <property type="molecule type" value="Genomic_DNA"/>
</dbReference>
<feature type="region of interest" description="Disordered" evidence="1">
    <location>
        <begin position="1"/>
        <end position="57"/>
    </location>
</feature>
<proteinExistence type="predicted"/>
<organism evidence="2 3">
    <name type="scientific">Araneus ventricosus</name>
    <name type="common">Orbweaver spider</name>
    <name type="synonym">Epeira ventricosa</name>
    <dbReference type="NCBI Taxonomy" id="182803"/>
    <lineage>
        <taxon>Eukaryota</taxon>
        <taxon>Metazoa</taxon>
        <taxon>Ecdysozoa</taxon>
        <taxon>Arthropoda</taxon>
        <taxon>Chelicerata</taxon>
        <taxon>Arachnida</taxon>
        <taxon>Araneae</taxon>
        <taxon>Araneomorphae</taxon>
        <taxon>Entelegynae</taxon>
        <taxon>Araneoidea</taxon>
        <taxon>Araneidae</taxon>
        <taxon>Araneus</taxon>
    </lineage>
</organism>
<evidence type="ECO:0000313" key="2">
    <source>
        <dbReference type="EMBL" id="GBM67565.1"/>
    </source>
</evidence>
<gene>
    <name evidence="2" type="ORF">AVEN_73697_1</name>
</gene>
<evidence type="ECO:0000256" key="1">
    <source>
        <dbReference type="SAM" id="MobiDB-lite"/>
    </source>
</evidence>
<comment type="caution">
    <text evidence="2">The sequence shown here is derived from an EMBL/GenBank/DDBJ whole genome shotgun (WGS) entry which is preliminary data.</text>
</comment>
<feature type="compositionally biased region" description="Basic and acidic residues" evidence="1">
    <location>
        <begin position="44"/>
        <end position="57"/>
    </location>
</feature>
<feature type="region of interest" description="Disordered" evidence="1">
    <location>
        <begin position="105"/>
        <end position="126"/>
    </location>
</feature>
<keyword evidence="3" id="KW-1185">Reference proteome</keyword>
<name>A0A4Y2HQE7_ARAVE</name>
<protein>
    <submittedName>
        <fullName evidence="2">Uncharacterized protein</fullName>
    </submittedName>
</protein>
<reference evidence="2 3" key="1">
    <citation type="journal article" date="2019" name="Sci. Rep.">
        <title>Orb-weaving spider Araneus ventricosus genome elucidates the spidroin gene catalogue.</title>
        <authorList>
            <person name="Kono N."/>
            <person name="Nakamura H."/>
            <person name="Ohtoshi R."/>
            <person name="Moran D.A.P."/>
            <person name="Shinohara A."/>
            <person name="Yoshida Y."/>
            <person name="Fujiwara M."/>
            <person name="Mori M."/>
            <person name="Tomita M."/>
            <person name="Arakawa K."/>
        </authorList>
    </citation>
    <scope>NUCLEOTIDE SEQUENCE [LARGE SCALE GENOMIC DNA]</scope>
</reference>
<evidence type="ECO:0000313" key="3">
    <source>
        <dbReference type="Proteomes" id="UP000499080"/>
    </source>
</evidence>
<sequence length="126" mass="14786">MFPDQTARFPSGILFRRPRDMPSSPTNSEARLERVQASAGQVKLSRERMKTHYDSRATDHHFEEEDLIWKYNPKRQRGLSPNLQHNWEGPYSVVKKLNNVVYREERSHNAKPKMHPYKSASSIQGH</sequence>
<dbReference type="OrthoDB" id="6766746at2759"/>
<dbReference type="AlphaFoldDB" id="A0A4Y2HQE7"/>